<comment type="caution">
    <text evidence="2">The sequence shown here is derived from an EMBL/GenBank/DDBJ whole genome shotgun (WGS) entry which is preliminary data.</text>
</comment>
<evidence type="ECO:0000313" key="3">
    <source>
        <dbReference type="Proteomes" id="UP000828390"/>
    </source>
</evidence>
<reference evidence="2" key="1">
    <citation type="journal article" date="2019" name="bioRxiv">
        <title>The Genome of the Zebra Mussel, Dreissena polymorpha: A Resource for Invasive Species Research.</title>
        <authorList>
            <person name="McCartney M.A."/>
            <person name="Auch B."/>
            <person name="Kono T."/>
            <person name="Mallez S."/>
            <person name="Zhang Y."/>
            <person name="Obille A."/>
            <person name="Becker A."/>
            <person name="Abrahante J.E."/>
            <person name="Garbe J."/>
            <person name="Badalamenti J.P."/>
            <person name="Herman A."/>
            <person name="Mangelson H."/>
            <person name="Liachko I."/>
            <person name="Sullivan S."/>
            <person name="Sone E.D."/>
            <person name="Koren S."/>
            <person name="Silverstein K.A.T."/>
            <person name="Beckman K.B."/>
            <person name="Gohl D.M."/>
        </authorList>
    </citation>
    <scope>NUCLEOTIDE SEQUENCE</scope>
    <source>
        <strain evidence="2">Duluth1</strain>
        <tissue evidence="2">Whole animal</tissue>
    </source>
</reference>
<dbReference type="AlphaFoldDB" id="A0A9D4BP39"/>
<name>A0A9D4BP39_DREPO</name>
<evidence type="ECO:0000256" key="1">
    <source>
        <dbReference type="SAM" id="MobiDB-lite"/>
    </source>
</evidence>
<protein>
    <submittedName>
        <fullName evidence="2">Uncharacterized protein</fullName>
    </submittedName>
</protein>
<dbReference type="Proteomes" id="UP000828390">
    <property type="component" value="Unassembled WGS sequence"/>
</dbReference>
<gene>
    <name evidence="2" type="ORF">DPMN_070651</name>
</gene>
<proteinExistence type="predicted"/>
<keyword evidence="3" id="KW-1185">Reference proteome</keyword>
<evidence type="ECO:0000313" key="2">
    <source>
        <dbReference type="EMBL" id="KAH3711151.1"/>
    </source>
</evidence>
<feature type="region of interest" description="Disordered" evidence="1">
    <location>
        <begin position="25"/>
        <end position="45"/>
    </location>
</feature>
<organism evidence="2 3">
    <name type="scientific">Dreissena polymorpha</name>
    <name type="common">Zebra mussel</name>
    <name type="synonym">Mytilus polymorpha</name>
    <dbReference type="NCBI Taxonomy" id="45954"/>
    <lineage>
        <taxon>Eukaryota</taxon>
        <taxon>Metazoa</taxon>
        <taxon>Spiralia</taxon>
        <taxon>Lophotrochozoa</taxon>
        <taxon>Mollusca</taxon>
        <taxon>Bivalvia</taxon>
        <taxon>Autobranchia</taxon>
        <taxon>Heteroconchia</taxon>
        <taxon>Euheterodonta</taxon>
        <taxon>Imparidentia</taxon>
        <taxon>Neoheterodontei</taxon>
        <taxon>Myida</taxon>
        <taxon>Dreissenoidea</taxon>
        <taxon>Dreissenidae</taxon>
        <taxon>Dreissena</taxon>
    </lineage>
</organism>
<dbReference type="EMBL" id="JAIWYP010000014">
    <property type="protein sequence ID" value="KAH3711151.1"/>
    <property type="molecule type" value="Genomic_DNA"/>
</dbReference>
<sequence length="103" mass="11827">MWYKTCRAEQPEEAKEDLCEFEPKADGENMLGDTGQHSSKNLQKRPPTVQLNCLGKMKRRSSPGCRPLQTVFRIKTQSCYNQCSESKDPELYSYNRTIFSCPG</sequence>
<reference evidence="2" key="2">
    <citation type="submission" date="2020-11" db="EMBL/GenBank/DDBJ databases">
        <authorList>
            <person name="McCartney M.A."/>
            <person name="Auch B."/>
            <person name="Kono T."/>
            <person name="Mallez S."/>
            <person name="Becker A."/>
            <person name="Gohl D.M."/>
            <person name="Silverstein K.A.T."/>
            <person name="Koren S."/>
            <person name="Bechman K.B."/>
            <person name="Herman A."/>
            <person name="Abrahante J.E."/>
            <person name="Garbe J."/>
        </authorList>
    </citation>
    <scope>NUCLEOTIDE SEQUENCE</scope>
    <source>
        <strain evidence="2">Duluth1</strain>
        <tissue evidence="2">Whole animal</tissue>
    </source>
</reference>
<accession>A0A9D4BP39</accession>